<evidence type="ECO:0000313" key="3">
    <source>
        <dbReference type="Proteomes" id="UP001153269"/>
    </source>
</evidence>
<dbReference type="Proteomes" id="UP001153269">
    <property type="component" value="Unassembled WGS sequence"/>
</dbReference>
<gene>
    <name evidence="2" type="ORF">PLEPLA_LOCUS30503</name>
</gene>
<feature type="compositionally biased region" description="Low complexity" evidence="1">
    <location>
        <begin position="131"/>
        <end position="149"/>
    </location>
</feature>
<reference evidence="2" key="1">
    <citation type="submission" date="2020-03" db="EMBL/GenBank/DDBJ databases">
        <authorList>
            <person name="Weist P."/>
        </authorList>
    </citation>
    <scope>NUCLEOTIDE SEQUENCE</scope>
</reference>
<sequence length="560" mass="62534">MPTVFKPNIETGRVSAVSVAILDAAIREAIWNKFEVTGATSAMLLRVIVSPQEIRRVTLQDVPPSVDELCTVLRNTLGLRGNFLLQFEDPDFGNELCNLTDMKDLPTERATLKVLFTFPDPLSDSTLDTASPSSQSTTSRRLSSSSTTSPSPPSSGDLTEWPDPFVIPDFSHDVEFQLRVANDAYANDGTVMVVSKSVKSEILDRLADCITKITPYPTKNNVESVAKALVVKHPCLREPGSGQGWYCWKFSLVFKMGNYRQRMMAAGCPEVLVNKRKGGKEKSKPVKKSKKGEIHYLPQPPEGQTAVKSEKDRETMLLEVQKRDPDLQVLDELMTATFSQRRREIIGDEPLISAVMDRWPALFCERQLITEFRRIVAKDLLESFLGGLDEFVPSLLQLYKAAAASGRRLALSSILNCLQKDDTNQNQRTAALLGLPHYLSDDSSNIIRMCDAHGETLDVIMAGMEIGLLIGHEGPLQDAFPLDVFNVAVVAEEKIILHDIRDVPTAFAMLLGAIYGLNLEYPRNMRYTFEFLQKVIMSIKPDQCSARVHGLRNKLLRYRL</sequence>
<proteinExistence type="predicted"/>
<name>A0A9N7V535_PLEPL</name>
<accession>A0A9N7V535</accession>
<comment type="caution">
    <text evidence="2">The sequence shown here is derived from an EMBL/GenBank/DDBJ whole genome shotgun (WGS) entry which is preliminary data.</text>
</comment>
<feature type="compositionally biased region" description="Basic residues" evidence="1">
    <location>
        <begin position="277"/>
        <end position="290"/>
    </location>
</feature>
<protein>
    <submittedName>
        <fullName evidence="2">Uncharacterized protein</fullName>
    </submittedName>
</protein>
<feature type="region of interest" description="Disordered" evidence="1">
    <location>
        <begin position="277"/>
        <end position="305"/>
    </location>
</feature>
<dbReference type="EMBL" id="CADEAL010002924">
    <property type="protein sequence ID" value="CAB1442784.1"/>
    <property type="molecule type" value="Genomic_DNA"/>
</dbReference>
<dbReference type="AlphaFoldDB" id="A0A9N7V535"/>
<evidence type="ECO:0000256" key="1">
    <source>
        <dbReference type="SAM" id="MobiDB-lite"/>
    </source>
</evidence>
<feature type="region of interest" description="Disordered" evidence="1">
    <location>
        <begin position="126"/>
        <end position="158"/>
    </location>
</feature>
<organism evidence="2 3">
    <name type="scientific">Pleuronectes platessa</name>
    <name type="common">European plaice</name>
    <dbReference type="NCBI Taxonomy" id="8262"/>
    <lineage>
        <taxon>Eukaryota</taxon>
        <taxon>Metazoa</taxon>
        <taxon>Chordata</taxon>
        <taxon>Craniata</taxon>
        <taxon>Vertebrata</taxon>
        <taxon>Euteleostomi</taxon>
        <taxon>Actinopterygii</taxon>
        <taxon>Neopterygii</taxon>
        <taxon>Teleostei</taxon>
        <taxon>Neoteleostei</taxon>
        <taxon>Acanthomorphata</taxon>
        <taxon>Carangaria</taxon>
        <taxon>Pleuronectiformes</taxon>
        <taxon>Pleuronectoidei</taxon>
        <taxon>Pleuronectidae</taxon>
        <taxon>Pleuronectes</taxon>
    </lineage>
</organism>
<dbReference type="PANTHER" id="PTHR31025">
    <property type="entry name" value="SI:CH211-196P9.1-RELATED"/>
    <property type="match status" value="1"/>
</dbReference>
<dbReference type="PANTHER" id="PTHR31025:SF19">
    <property type="entry name" value="SI:CH73-42K18.1-RELATED"/>
    <property type="match status" value="1"/>
</dbReference>
<keyword evidence="3" id="KW-1185">Reference proteome</keyword>
<evidence type="ECO:0000313" key="2">
    <source>
        <dbReference type="EMBL" id="CAB1442784.1"/>
    </source>
</evidence>